<reference evidence="1" key="1">
    <citation type="submission" date="2020-08" db="EMBL/GenBank/DDBJ databases">
        <title>Genome public.</title>
        <authorList>
            <person name="Liu C."/>
            <person name="Sun Q."/>
        </authorList>
    </citation>
    <scope>NUCLEOTIDE SEQUENCE</scope>
    <source>
        <strain evidence="1">NSJ-44</strain>
    </source>
</reference>
<keyword evidence="2" id="KW-1185">Reference proteome</keyword>
<accession>A0A926HJB0</accession>
<protein>
    <submittedName>
        <fullName evidence="1">Uncharacterized protein</fullName>
    </submittedName>
</protein>
<comment type="caution">
    <text evidence="1">The sequence shown here is derived from an EMBL/GenBank/DDBJ whole genome shotgun (WGS) entry which is preliminary data.</text>
</comment>
<evidence type="ECO:0000313" key="2">
    <source>
        <dbReference type="Proteomes" id="UP000654279"/>
    </source>
</evidence>
<gene>
    <name evidence="1" type="ORF">H8699_09755</name>
</gene>
<dbReference type="AlphaFoldDB" id="A0A926HJB0"/>
<dbReference type="EMBL" id="JACRSO010000004">
    <property type="protein sequence ID" value="MBC8529712.1"/>
    <property type="molecule type" value="Genomic_DNA"/>
</dbReference>
<organism evidence="1 2">
    <name type="scientific">Luoshenia tenuis</name>
    <dbReference type="NCBI Taxonomy" id="2763654"/>
    <lineage>
        <taxon>Bacteria</taxon>
        <taxon>Bacillati</taxon>
        <taxon>Bacillota</taxon>
        <taxon>Clostridia</taxon>
        <taxon>Christensenellales</taxon>
        <taxon>Christensenellaceae</taxon>
        <taxon>Luoshenia</taxon>
    </lineage>
</organism>
<dbReference type="RefSeq" id="WP_249285531.1">
    <property type="nucleotide sequence ID" value="NZ_JACRSO010000004.1"/>
</dbReference>
<name>A0A926HJB0_9FIRM</name>
<evidence type="ECO:0000313" key="1">
    <source>
        <dbReference type="EMBL" id="MBC8529712.1"/>
    </source>
</evidence>
<sequence>MAHDIIQIQDAGGNVFYPETLSAAVARADGQSVEQALSALEAPQRQLLAFSYQNGWQDYTEDNSLEIWKDPWGYVHLAGSITGGTDTGVLALPQGWRPRRTYAQMARNASNGAMAAYYYIGADGEMRLVDGALSGGTYNINGYFYAG</sequence>
<dbReference type="Proteomes" id="UP000654279">
    <property type="component" value="Unassembled WGS sequence"/>
</dbReference>
<proteinExistence type="predicted"/>